<organism evidence="2 3">
    <name type="scientific">Parascaris equorum</name>
    <name type="common">Equine roundworm</name>
    <dbReference type="NCBI Taxonomy" id="6256"/>
    <lineage>
        <taxon>Eukaryota</taxon>
        <taxon>Metazoa</taxon>
        <taxon>Ecdysozoa</taxon>
        <taxon>Nematoda</taxon>
        <taxon>Chromadorea</taxon>
        <taxon>Rhabditida</taxon>
        <taxon>Spirurina</taxon>
        <taxon>Ascaridomorpha</taxon>
        <taxon>Ascaridoidea</taxon>
        <taxon>Ascarididae</taxon>
        <taxon>Parascaris</taxon>
    </lineage>
</organism>
<evidence type="ECO:0000313" key="3">
    <source>
        <dbReference type="WBParaSite" id="PEQ_0000514401-mRNA-1"/>
    </source>
</evidence>
<dbReference type="PROSITE" id="PS50146">
    <property type="entry name" value="DAGK"/>
    <property type="match status" value="1"/>
</dbReference>
<dbReference type="Proteomes" id="UP000887564">
    <property type="component" value="Unplaced"/>
</dbReference>
<dbReference type="InterPro" id="IPR001206">
    <property type="entry name" value="Diacylglycerol_kinase_cat_dom"/>
</dbReference>
<name>A0A914RT50_PAREQ</name>
<dbReference type="Gene3D" id="3.40.50.10330">
    <property type="entry name" value="Probable inorganic polyphosphate/atp-NAD kinase, domain 1"/>
    <property type="match status" value="1"/>
</dbReference>
<dbReference type="GO" id="GO:0046512">
    <property type="term" value="P:sphingosine biosynthetic process"/>
    <property type="evidence" value="ECO:0007669"/>
    <property type="project" value="TreeGrafter"/>
</dbReference>
<dbReference type="GO" id="GO:0001729">
    <property type="term" value="F:ceramide kinase activity"/>
    <property type="evidence" value="ECO:0007669"/>
    <property type="project" value="TreeGrafter"/>
</dbReference>
<dbReference type="GO" id="GO:0047620">
    <property type="term" value="F:acylglycerol kinase activity"/>
    <property type="evidence" value="ECO:0007669"/>
    <property type="project" value="TreeGrafter"/>
</dbReference>
<accession>A0A914RT50</accession>
<dbReference type="AlphaFoldDB" id="A0A914RT50"/>
<dbReference type="PANTHER" id="PTHR12358:SF31">
    <property type="entry name" value="ACYLGLYCEROL KINASE, MITOCHONDRIAL"/>
    <property type="match status" value="1"/>
</dbReference>
<dbReference type="InterPro" id="IPR017438">
    <property type="entry name" value="ATP-NAD_kinase_N"/>
</dbReference>
<dbReference type="GO" id="GO:0016020">
    <property type="term" value="C:membrane"/>
    <property type="evidence" value="ECO:0007669"/>
    <property type="project" value="TreeGrafter"/>
</dbReference>
<dbReference type="WBParaSite" id="PEQ_0000514401-mRNA-1">
    <property type="protein sequence ID" value="PEQ_0000514401-mRNA-1"/>
    <property type="gene ID" value="PEQ_0000514401"/>
</dbReference>
<dbReference type="Pfam" id="PF00781">
    <property type="entry name" value="DAGK_cat"/>
    <property type="match status" value="1"/>
</dbReference>
<keyword evidence="2" id="KW-1185">Reference proteome</keyword>
<dbReference type="InterPro" id="IPR016064">
    <property type="entry name" value="NAD/diacylglycerol_kinase_sf"/>
</dbReference>
<reference evidence="3" key="1">
    <citation type="submission" date="2022-11" db="UniProtKB">
        <authorList>
            <consortium name="WormBaseParasite"/>
        </authorList>
    </citation>
    <scope>IDENTIFICATION</scope>
</reference>
<evidence type="ECO:0000313" key="2">
    <source>
        <dbReference type="Proteomes" id="UP000887564"/>
    </source>
</evidence>
<dbReference type="GO" id="GO:0004143">
    <property type="term" value="F:ATP-dependent diacylglycerol kinase activity"/>
    <property type="evidence" value="ECO:0007669"/>
    <property type="project" value="TreeGrafter"/>
</dbReference>
<dbReference type="GO" id="GO:0005739">
    <property type="term" value="C:mitochondrion"/>
    <property type="evidence" value="ECO:0007669"/>
    <property type="project" value="TreeGrafter"/>
</dbReference>
<dbReference type="PANTHER" id="PTHR12358">
    <property type="entry name" value="SPHINGOSINE KINASE"/>
    <property type="match status" value="1"/>
</dbReference>
<feature type="domain" description="DAGKc" evidence="1">
    <location>
        <begin position="6"/>
        <end position="144"/>
    </location>
</feature>
<evidence type="ECO:0000259" key="1">
    <source>
        <dbReference type="PROSITE" id="PS50146"/>
    </source>
</evidence>
<protein>
    <submittedName>
        <fullName evidence="3">DAGKc domain-containing protein</fullName>
    </submittedName>
</protein>
<dbReference type="SUPFAM" id="SSF111331">
    <property type="entry name" value="NAD kinase/diacylglycerol kinase-like"/>
    <property type="match status" value="1"/>
</dbReference>
<dbReference type="GO" id="GO:0046513">
    <property type="term" value="P:ceramide biosynthetic process"/>
    <property type="evidence" value="ECO:0007669"/>
    <property type="project" value="TreeGrafter"/>
</dbReference>
<dbReference type="InterPro" id="IPR050187">
    <property type="entry name" value="Lipid_Phosphate_FormReg"/>
</dbReference>
<sequence length="300" mass="34553">PISPEDRPRRITALVNVYANERNAFENFRTNALPLLNLAGLEVNVIKAEDEEQMEAIAEAIDSTEADALYIVGGDGTISRVLSGIYCNRESSALPIGIFPGGNENRFLTGIAPQSDVRHFCESAMALIEETKREVCVARCELDGFEENEYYKKPIYGLSDVSAGWFLHMEMRKKKLWYWGALKRRFAYFWEMLKRYPDPLQLSITYEEYCPGCNRCRPPSTTQKLQWRWWHALVGAPKYKDNGEPKKDYSRVVKLEGELKNRKVKLEAANRKIDLYIPSTIRWSLEEINSSNQHNSRTLS</sequence>
<proteinExistence type="predicted"/>